<dbReference type="PANTHER" id="PTHR18952">
    <property type="entry name" value="CARBONIC ANHYDRASE"/>
    <property type="match status" value="1"/>
</dbReference>
<dbReference type="GO" id="GO:0004089">
    <property type="term" value="F:carbonate dehydratase activity"/>
    <property type="evidence" value="ECO:0007669"/>
    <property type="project" value="UniProtKB-EC"/>
</dbReference>
<dbReference type="InParanoid" id="A0A0C3GFN2"/>
<dbReference type="EMBL" id="KN832888">
    <property type="protein sequence ID" value="KIM94940.1"/>
    <property type="molecule type" value="Genomic_DNA"/>
</dbReference>
<evidence type="ECO:0000313" key="9">
    <source>
        <dbReference type="Proteomes" id="UP000054321"/>
    </source>
</evidence>
<dbReference type="InterPro" id="IPR036398">
    <property type="entry name" value="CA_dom_sf"/>
</dbReference>
<keyword evidence="3" id="KW-0479">Metal-binding</keyword>
<keyword evidence="9" id="KW-1185">Reference proteome</keyword>
<dbReference type="InterPro" id="IPR023561">
    <property type="entry name" value="Carbonic_anhydrase_a-class"/>
</dbReference>
<gene>
    <name evidence="8" type="ORF">OIDMADRAFT_134713</name>
</gene>
<comment type="catalytic activity">
    <reaction evidence="6">
        <text>hydrogencarbonate + H(+) = CO2 + H2O</text>
        <dbReference type="Rhea" id="RHEA:10748"/>
        <dbReference type="ChEBI" id="CHEBI:15377"/>
        <dbReference type="ChEBI" id="CHEBI:15378"/>
        <dbReference type="ChEBI" id="CHEBI:16526"/>
        <dbReference type="ChEBI" id="CHEBI:17544"/>
        <dbReference type="EC" id="4.2.1.1"/>
    </reaction>
</comment>
<evidence type="ECO:0000256" key="3">
    <source>
        <dbReference type="ARBA" id="ARBA00022723"/>
    </source>
</evidence>
<evidence type="ECO:0000256" key="1">
    <source>
        <dbReference type="ARBA" id="ARBA00010718"/>
    </source>
</evidence>
<evidence type="ECO:0000259" key="7">
    <source>
        <dbReference type="PROSITE" id="PS51144"/>
    </source>
</evidence>
<accession>A0A0C3GFN2</accession>
<feature type="non-terminal residue" evidence="8">
    <location>
        <position position="1"/>
    </location>
</feature>
<feature type="domain" description="Alpha-carbonic anhydrase" evidence="7">
    <location>
        <begin position="1"/>
        <end position="129"/>
    </location>
</feature>
<reference evidence="8 9" key="1">
    <citation type="submission" date="2014-04" db="EMBL/GenBank/DDBJ databases">
        <authorList>
            <consortium name="DOE Joint Genome Institute"/>
            <person name="Kuo A."/>
            <person name="Martino E."/>
            <person name="Perotto S."/>
            <person name="Kohler A."/>
            <person name="Nagy L.G."/>
            <person name="Floudas D."/>
            <person name="Copeland A."/>
            <person name="Barry K.W."/>
            <person name="Cichocki N."/>
            <person name="Veneault-Fourrey C."/>
            <person name="LaButti K."/>
            <person name="Lindquist E.A."/>
            <person name="Lipzen A."/>
            <person name="Lundell T."/>
            <person name="Morin E."/>
            <person name="Murat C."/>
            <person name="Sun H."/>
            <person name="Tunlid A."/>
            <person name="Henrissat B."/>
            <person name="Grigoriev I.V."/>
            <person name="Hibbett D.S."/>
            <person name="Martin F."/>
            <person name="Nordberg H.P."/>
            <person name="Cantor M.N."/>
            <person name="Hua S.X."/>
        </authorList>
    </citation>
    <scope>NUCLEOTIDE SEQUENCE [LARGE SCALE GENOMIC DNA]</scope>
    <source>
        <strain evidence="8 9">Zn</strain>
    </source>
</reference>
<organism evidence="8 9">
    <name type="scientific">Oidiodendron maius (strain Zn)</name>
    <dbReference type="NCBI Taxonomy" id="913774"/>
    <lineage>
        <taxon>Eukaryota</taxon>
        <taxon>Fungi</taxon>
        <taxon>Dikarya</taxon>
        <taxon>Ascomycota</taxon>
        <taxon>Pezizomycotina</taxon>
        <taxon>Leotiomycetes</taxon>
        <taxon>Leotiomycetes incertae sedis</taxon>
        <taxon>Myxotrichaceae</taxon>
        <taxon>Oidiodendron</taxon>
    </lineage>
</organism>
<dbReference type="STRING" id="913774.A0A0C3GFN2"/>
<dbReference type="PROSITE" id="PS51144">
    <property type="entry name" value="ALPHA_CA_2"/>
    <property type="match status" value="1"/>
</dbReference>
<dbReference type="InterPro" id="IPR001148">
    <property type="entry name" value="CA_dom"/>
</dbReference>
<evidence type="ECO:0000256" key="2">
    <source>
        <dbReference type="ARBA" id="ARBA00012925"/>
    </source>
</evidence>
<dbReference type="Proteomes" id="UP000054321">
    <property type="component" value="Unassembled WGS sequence"/>
</dbReference>
<dbReference type="Gene3D" id="3.10.200.10">
    <property type="entry name" value="Alpha carbonic anhydrase"/>
    <property type="match status" value="1"/>
</dbReference>
<evidence type="ECO:0000256" key="6">
    <source>
        <dbReference type="ARBA" id="ARBA00048348"/>
    </source>
</evidence>
<dbReference type="SUPFAM" id="SSF51069">
    <property type="entry name" value="Carbonic anhydrase"/>
    <property type="match status" value="1"/>
</dbReference>
<evidence type="ECO:0000256" key="5">
    <source>
        <dbReference type="ARBA" id="ARBA00023239"/>
    </source>
</evidence>
<dbReference type="Pfam" id="PF00194">
    <property type="entry name" value="Carb_anhydrase"/>
    <property type="match status" value="1"/>
</dbReference>
<dbReference type="OrthoDB" id="429145at2759"/>
<evidence type="ECO:0000256" key="4">
    <source>
        <dbReference type="ARBA" id="ARBA00022833"/>
    </source>
</evidence>
<keyword evidence="4" id="KW-0862">Zinc</keyword>
<evidence type="ECO:0000313" key="8">
    <source>
        <dbReference type="EMBL" id="KIM94940.1"/>
    </source>
</evidence>
<name>A0A0C3GFN2_OIDMZ</name>
<sequence>LKHTPTAGEIAVVAFLFQLSKFGYSFPLSDSVFAHIDDISTPGFYTDTGPLDFTGLMRHFNKHGVYSYTGSLTTTTCTENVPWYISTEPIPLNVQTYNAVKKVVKFNARYTQNTLGKDNLLEVSASRLE</sequence>
<comment type="similarity">
    <text evidence="1">Belongs to the alpha-carbonic anhydrase family.</text>
</comment>
<dbReference type="HOGENOM" id="CLU_137466_0_0_1"/>
<dbReference type="PANTHER" id="PTHR18952:SF265">
    <property type="entry name" value="CARBONIC ANHYDRASE"/>
    <property type="match status" value="1"/>
</dbReference>
<keyword evidence="5" id="KW-0456">Lyase</keyword>
<dbReference type="AlphaFoldDB" id="A0A0C3GFN2"/>
<reference evidence="9" key="2">
    <citation type="submission" date="2015-01" db="EMBL/GenBank/DDBJ databases">
        <title>Evolutionary Origins and Diversification of the Mycorrhizal Mutualists.</title>
        <authorList>
            <consortium name="DOE Joint Genome Institute"/>
            <consortium name="Mycorrhizal Genomics Consortium"/>
            <person name="Kohler A."/>
            <person name="Kuo A."/>
            <person name="Nagy L.G."/>
            <person name="Floudas D."/>
            <person name="Copeland A."/>
            <person name="Barry K.W."/>
            <person name="Cichocki N."/>
            <person name="Veneault-Fourrey C."/>
            <person name="LaButti K."/>
            <person name="Lindquist E.A."/>
            <person name="Lipzen A."/>
            <person name="Lundell T."/>
            <person name="Morin E."/>
            <person name="Murat C."/>
            <person name="Riley R."/>
            <person name="Ohm R."/>
            <person name="Sun H."/>
            <person name="Tunlid A."/>
            <person name="Henrissat B."/>
            <person name="Grigoriev I.V."/>
            <person name="Hibbett D.S."/>
            <person name="Martin F."/>
        </authorList>
    </citation>
    <scope>NUCLEOTIDE SEQUENCE [LARGE SCALE GENOMIC DNA]</scope>
    <source>
        <strain evidence="9">Zn</strain>
    </source>
</reference>
<protein>
    <recommendedName>
        <fullName evidence="2">carbonic anhydrase</fullName>
        <ecNumber evidence="2">4.2.1.1</ecNumber>
    </recommendedName>
</protein>
<dbReference type="EC" id="4.2.1.1" evidence="2"/>
<proteinExistence type="inferred from homology"/>
<dbReference type="GO" id="GO:0008270">
    <property type="term" value="F:zinc ion binding"/>
    <property type="evidence" value="ECO:0007669"/>
    <property type="project" value="InterPro"/>
</dbReference>